<evidence type="ECO:0000313" key="3">
    <source>
        <dbReference type="Proteomes" id="UP000019763"/>
    </source>
</evidence>
<keyword evidence="3" id="KW-1185">Reference proteome</keyword>
<dbReference type="RefSeq" id="XP_011129286.1">
    <property type="nucleotide sequence ID" value="XM_011130984.1"/>
</dbReference>
<dbReference type="VEuPathDB" id="CryptoDB:GNI_035760"/>
<dbReference type="Proteomes" id="UP000019763">
    <property type="component" value="Unassembled WGS sequence"/>
</dbReference>
<proteinExistence type="predicted"/>
<feature type="region of interest" description="Disordered" evidence="1">
    <location>
        <begin position="1"/>
        <end position="35"/>
    </location>
</feature>
<feature type="compositionally biased region" description="Polar residues" evidence="1">
    <location>
        <begin position="1"/>
        <end position="29"/>
    </location>
</feature>
<evidence type="ECO:0000256" key="1">
    <source>
        <dbReference type="SAM" id="MobiDB-lite"/>
    </source>
</evidence>
<sequence length="663" mass="75924">MGSTSGQETEVNQTQVKETPQVNETQVNETGARDRERVSSDYAAYLLVQSSLTPKQWESMRKVTLASFANCNLAYVELASMISCLVQTPYGVVDAPVRIGIMHDMGVNGLTPKLSYWITGCLLQHAGVLIEDLVDFLVTKLGYNPVSGPDGRTILQCLRRPSTYHEYSKRGEKDCSRRKAIIMVRLDKLPTVSITEFGAMTPRSFDRLMKRPRKTSSSNTTEDTRDRLTAFLPQGAGRKWKPAEERSFPWIAQYWKMLKKTEYDALRSAVSVLPMERRRRWRAVGRLFPQQFDCKEWTMVVDDGEPRPVYIPTLAFQSLRRMDSNRDSDRDFAAYCMIHESLTDHQWKSLRTVNAASFDNCNLAFVELGAIISSFVEAPYGLLDMNSTQEVRMKLEAGRSSNRLRWWITGCLLQHCGASKDNLTNLCVTLGFKPSSKYPLRLECLAKYLMRPSRHIRRPNAHTTVRRRLLTQRLHGLPTISIEEFRNMDQQTLEVKLQREAVASRQVELGAMEADAMELDVDDPEAMDVDEPYVTMTEEMPEKSSTPVVRVATEKRCHVTESHGRFRDRRVSRNWRVRANRTDWNCWGRDCQPPPAKRITPNADMYSSCLPTGQLERIGDLEHAGGHNVFEDQEKTIMRPNERLSRLIMDLSTRTSIPHSEPQ</sequence>
<dbReference type="EMBL" id="AFNH02000274">
    <property type="protein sequence ID" value="EZG78471.1"/>
    <property type="molecule type" value="Genomic_DNA"/>
</dbReference>
<reference evidence="2" key="1">
    <citation type="submission" date="2013-12" db="EMBL/GenBank/DDBJ databases">
        <authorList>
            <person name="Omoto C.K."/>
            <person name="Sibley D."/>
            <person name="Venepally P."/>
            <person name="Hadjithomas M."/>
            <person name="Karamycheva S."/>
            <person name="Brunk B."/>
            <person name="Roos D."/>
            <person name="Caler E."/>
            <person name="Lorenzi H."/>
        </authorList>
    </citation>
    <scope>NUCLEOTIDE SEQUENCE</scope>
</reference>
<dbReference type="AlphaFoldDB" id="A0A023BAR2"/>
<protein>
    <submittedName>
        <fullName evidence="2">Uncharacterized protein</fullName>
    </submittedName>
</protein>
<organism evidence="2 3">
    <name type="scientific">Gregarina niphandrodes</name>
    <name type="common">Septate eugregarine</name>
    <dbReference type="NCBI Taxonomy" id="110365"/>
    <lineage>
        <taxon>Eukaryota</taxon>
        <taxon>Sar</taxon>
        <taxon>Alveolata</taxon>
        <taxon>Apicomplexa</taxon>
        <taxon>Conoidasida</taxon>
        <taxon>Gregarinasina</taxon>
        <taxon>Eugregarinorida</taxon>
        <taxon>Gregarinidae</taxon>
        <taxon>Gregarina</taxon>
    </lineage>
</organism>
<gene>
    <name evidence="2" type="ORF">GNI_035760</name>
</gene>
<accession>A0A023BAR2</accession>
<evidence type="ECO:0000313" key="2">
    <source>
        <dbReference type="EMBL" id="EZG78471.1"/>
    </source>
</evidence>
<name>A0A023BAR2_GRENI</name>
<dbReference type="GeneID" id="22911406"/>
<comment type="caution">
    <text evidence="2">The sequence shown here is derived from an EMBL/GenBank/DDBJ whole genome shotgun (WGS) entry which is preliminary data.</text>
</comment>